<organism evidence="1">
    <name type="scientific">hydrothermal vent metagenome</name>
    <dbReference type="NCBI Taxonomy" id="652676"/>
    <lineage>
        <taxon>unclassified sequences</taxon>
        <taxon>metagenomes</taxon>
        <taxon>ecological metagenomes</taxon>
    </lineage>
</organism>
<reference evidence="1" key="1">
    <citation type="submission" date="2018-06" db="EMBL/GenBank/DDBJ databases">
        <authorList>
            <person name="Zhirakovskaya E."/>
        </authorList>
    </citation>
    <scope>NUCLEOTIDE SEQUENCE</scope>
</reference>
<sequence length="445" mass="49813">MNRVKSIILVLLLQTSFFSFLTVAGEPFVYGPISPSAFKQIKVDEHGITVVVDDGQIVTYNLDHSRSLQWLIKDSFNISIVDTVITENSIYILHLITGGNHLTAVSKYSRTNGTLLWRKTVDDFPGQGIHLVVNEDINSLVVAGMHEQMIQVWWYDTGGIFQAHWGKDLAIFTGPLGSENELIYAIKLLDDKSVISLSITFQENIVRVIHTDIAGNELFDYSHQAHDIVTHGTPPSLLEANNNQFVITFIDENLLGVPRFVQFSLDSDGNLLFSNHSDNNTFTGISRPINLLLNNDSIQNIYTLSESINIEVQLFQTDENGQNSQKFSYSYLGVGSFGAIRHAILTDHNSLFTIATIRPPFPDPFSNTLYLQWTADGLLCNQEEVDGISGLDSSSENILQAYQQNIYELRTIKDSITGVNFLHVVKHLNISECLSDFIFSASFEN</sequence>
<protein>
    <submittedName>
        <fullName evidence="1">Uncharacterized protein</fullName>
    </submittedName>
</protein>
<name>A0A3B0VLA6_9ZZZZ</name>
<proteinExistence type="predicted"/>
<dbReference type="EMBL" id="UOFC01000005">
    <property type="protein sequence ID" value="VAW44408.1"/>
    <property type="molecule type" value="Genomic_DNA"/>
</dbReference>
<dbReference type="SUPFAM" id="SSF50969">
    <property type="entry name" value="YVTN repeat-like/Quinoprotein amine dehydrogenase"/>
    <property type="match status" value="1"/>
</dbReference>
<accession>A0A3B0VLA6</accession>
<dbReference type="AlphaFoldDB" id="A0A3B0VLA6"/>
<gene>
    <name evidence="1" type="ORF">MNBD_GAMMA03-865</name>
</gene>
<evidence type="ECO:0000313" key="1">
    <source>
        <dbReference type="EMBL" id="VAW44408.1"/>
    </source>
</evidence>
<dbReference type="InterPro" id="IPR011044">
    <property type="entry name" value="Quino_amine_DH_bsu"/>
</dbReference>